<evidence type="ECO:0000313" key="1">
    <source>
        <dbReference type="EMBL" id="CAB5226445.1"/>
    </source>
</evidence>
<proteinExistence type="predicted"/>
<accession>A0A6J7X9Z0</accession>
<name>A0A6J7X9Z0_9CAUD</name>
<dbReference type="EMBL" id="LR798360">
    <property type="protein sequence ID" value="CAB5226445.1"/>
    <property type="molecule type" value="Genomic_DNA"/>
</dbReference>
<protein>
    <submittedName>
        <fullName evidence="1">Uncharacterized protein</fullName>
    </submittedName>
</protein>
<sequence>MLCTNSLELLNSTEGRLALNYKRAINMPKFNPNSKDLIITWDIFMQDYRCINMVACDLIQVIPANKTFWKYFNDKLAGLSAPQKINFMNT</sequence>
<organism evidence="1">
    <name type="scientific">uncultured Caudovirales phage</name>
    <dbReference type="NCBI Taxonomy" id="2100421"/>
    <lineage>
        <taxon>Viruses</taxon>
        <taxon>Duplodnaviria</taxon>
        <taxon>Heunggongvirae</taxon>
        <taxon>Uroviricota</taxon>
        <taxon>Caudoviricetes</taxon>
        <taxon>Peduoviridae</taxon>
        <taxon>Maltschvirus</taxon>
        <taxon>Maltschvirus maltsch</taxon>
    </lineage>
</organism>
<reference evidence="1" key="1">
    <citation type="submission" date="2020-05" db="EMBL/GenBank/DDBJ databases">
        <authorList>
            <person name="Chiriac C."/>
            <person name="Salcher M."/>
            <person name="Ghai R."/>
            <person name="Kavagutti S V."/>
        </authorList>
    </citation>
    <scope>NUCLEOTIDE SEQUENCE</scope>
</reference>
<gene>
    <name evidence="1" type="ORF">UFOVP760_220</name>
</gene>